<feature type="transmembrane region" description="Helical" evidence="1">
    <location>
        <begin position="152"/>
        <end position="169"/>
    </location>
</feature>
<gene>
    <name evidence="2" type="ORF">ALC62_08865</name>
</gene>
<keyword evidence="1" id="KW-0812">Transmembrane</keyword>
<feature type="transmembrane region" description="Helical" evidence="1">
    <location>
        <begin position="39"/>
        <end position="58"/>
    </location>
</feature>
<name>A0A195CJX6_9HYME</name>
<organism evidence="2 3">
    <name type="scientific">Cyphomyrmex costatus</name>
    <dbReference type="NCBI Taxonomy" id="456900"/>
    <lineage>
        <taxon>Eukaryota</taxon>
        <taxon>Metazoa</taxon>
        <taxon>Ecdysozoa</taxon>
        <taxon>Arthropoda</taxon>
        <taxon>Hexapoda</taxon>
        <taxon>Insecta</taxon>
        <taxon>Pterygota</taxon>
        <taxon>Neoptera</taxon>
        <taxon>Endopterygota</taxon>
        <taxon>Hymenoptera</taxon>
        <taxon>Apocrita</taxon>
        <taxon>Aculeata</taxon>
        <taxon>Formicoidea</taxon>
        <taxon>Formicidae</taxon>
        <taxon>Myrmicinae</taxon>
        <taxon>Cyphomyrmex</taxon>
    </lineage>
</organism>
<keyword evidence="3" id="KW-1185">Reference proteome</keyword>
<accession>A0A195CJX6</accession>
<dbReference type="AlphaFoldDB" id="A0A195CJX6"/>
<dbReference type="STRING" id="456900.A0A195CJX6"/>
<reference evidence="2 3" key="1">
    <citation type="submission" date="2016-03" db="EMBL/GenBank/DDBJ databases">
        <title>Cyphomyrmex costatus WGS genome.</title>
        <authorList>
            <person name="Nygaard S."/>
            <person name="Hu H."/>
            <person name="Boomsma J."/>
            <person name="Zhang G."/>
        </authorList>
    </citation>
    <scope>NUCLEOTIDE SEQUENCE [LARGE SCALE GENOMIC DNA]</scope>
    <source>
        <strain evidence="2">MS0001</strain>
        <tissue evidence="2">Whole body</tissue>
    </source>
</reference>
<keyword evidence="1" id="KW-0472">Membrane</keyword>
<dbReference type="Proteomes" id="UP000078542">
    <property type="component" value="Unassembled WGS sequence"/>
</dbReference>
<protein>
    <submittedName>
        <fullName evidence="2">Uncharacterized protein</fullName>
    </submittedName>
</protein>
<proteinExistence type="predicted"/>
<evidence type="ECO:0000313" key="2">
    <source>
        <dbReference type="EMBL" id="KYN00374.1"/>
    </source>
</evidence>
<sequence>LFTDNLNAEKMLKIYQKALIPSVQHIYQITSSQDNIKELLFPFIFITTCVLYMFLANYSGQKIIDHTNYVFITANIYNASDGNNVYNVYATCLRDVKDCQIFRAISSGYIDEKVIQCSIILNIHYMYTYVACNIAQQILDHNNNIFVTVYNGYWYVVPLYIQKIILFLLQRGNKTYKIIIGGLYVSSLEGFATVKIKLKFIS</sequence>
<dbReference type="EMBL" id="KQ977721">
    <property type="protein sequence ID" value="KYN00374.1"/>
    <property type="molecule type" value="Genomic_DNA"/>
</dbReference>
<evidence type="ECO:0000256" key="1">
    <source>
        <dbReference type="SAM" id="Phobius"/>
    </source>
</evidence>
<keyword evidence="1" id="KW-1133">Transmembrane helix</keyword>
<feature type="non-terminal residue" evidence="2">
    <location>
        <position position="1"/>
    </location>
</feature>
<evidence type="ECO:0000313" key="3">
    <source>
        <dbReference type="Proteomes" id="UP000078542"/>
    </source>
</evidence>